<name>A0ABQ8MA12_LABRO</name>
<dbReference type="InterPro" id="IPR007882">
    <property type="entry name" value="MAP6"/>
</dbReference>
<keyword evidence="6" id="KW-0206">Cytoskeleton</keyword>
<evidence type="ECO:0008006" key="10">
    <source>
        <dbReference type="Google" id="ProtNLM"/>
    </source>
</evidence>
<evidence type="ECO:0000313" key="8">
    <source>
        <dbReference type="EMBL" id="KAI2659721.1"/>
    </source>
</evidence>
<proteinExistence type="inferred from homology"/>
<dbReference type="EMBL" id="JACTAM010000010">
    <property type="protein sequence ID" value="KAI2659721.1"/>
    <property type="molecule type" value="Genomic_DNA"/>
</dbReference>
<feature type="compositionally biased region" description="Basic and acidic residues" evidence="7">
    <location>
        <begin position="374"/>
        <end position="389"/>
    </location>
</feature>
<sequence>MAWPCISRACCMARFWNQLDKADIAVPLVFTKYSDVSEMQHLHLQQPAPKVAIETQPLQNDHDAVTKAPPAQEENVLGSVMRQDFKHWKVRPEPSCKPKNEYHGPEVPFNNETQYQKDFKPWPIPKKGDHPWIPKPSPTISAGSDRIPDRSKHTLEMMDTGVEKSEIADKVQEKEILSSERKKRQAKKATVVSENKAGVKVDGQSAGDATTTEGKGRAAVDALNRQIKQEHQAQCCHLTGLDNIKIIRMMLFLDPSKKQNSFTCFCETPRYFTVPSLPMMHCSGAPPHNSLVPAYHHSDKAVHKSSVPGERKRTEFKAYTDVKPVKLIRAKSQYQPPDEKTDLETSYSATYRAYQATQKPDGNKALERRRIRSLYHEPYRESSKVEKTSLPRSKPKKSTSATPGKPLKKSKEKQATSVRGSKKKSSENQPEGRAAQGDKEKSKEINNKLAEAKDSTHSPHLHDEVSMATTLLVGQWMLLSCMEPLALYGAPEVDRWGIPKVEGTQKYHYIQLCQPIRDIGWVQTLKQHLWRCAMPDPR</sequence>
<accession>A0ABQ8MA12</accession>
<gene>
    <name evidence="8" type="ORF">H4Q32_022238</name>
</gene>
<comment type="similarity">
    <text evidence="2">Belongs to the STOP family.</text>
</comment>
<evidence type="ECO:0000256" key="4">
    <source>
        <dbReference type="ARBA" id="ARBA00022490"/>
    </source>
</evidence>
<protein>
    <recommendedName>
        <fullName evidence="10">Microtubule-associated 6-like protein</fullName>
    </recommendedName>
</protein>
<dbReference type="Proteomes" id="UP000830375">
    <property type="component" value="Unassembled WGS sequence"/>
</dbReference>
<keyword evidence="4" id="KW-0963">Cytoplasm</keyword>
<feature type="region of interest" description="Disordered" evidence="7">
    <location>
        <begin position="374"/>
        <end position="443"/>
    </location>
</feature>
<evidence type="ECO:0000256" key="6">
    <source>
        <dbReference type="ARBA" id="ARBA00023212"/>
    </source>
</evidence>
<feature type="compositionally biased region" description="Basic and acidic residues" evidence="7">
    <location>
        <begin position="91"/>
        <end position="104"/>
    </location>
</feature>
<evidence type="ECO:0000256" key="2">
    <source>
        <dbReference type="ARBA" id="ARBA00005728"/>
    </source>
</evidence>
<evidence type="ECO:0000256" key="1">
    <source>
        <dbReference type="ARBA" id="ARBA00004245"/>
    </source>
</evidence>
<evidence type="ECO:0000256" key="3">
    <source>
        <dbReference type="ARBA" id="ARBA00022448"/>
    </source>
</evidence>
<keyword evidence="9" id="KW-1185">Reference proteome</keyword>
<organism evidence="8 9">
    <name type="scientific">Labeo rohita</name>
    <name type="common">Indian major carp</name>
    <name type="synonym">Cyprinus rohita</name>
    <dbReference type="NCBI Taxonomy" id="84645"/>
    <lineage>
        <taxon>Eukaryota</taxon>
        <taxon>Metazoa</taxon>
        <taxon>Chordata</taxon>
        <taxon>Craniata</taxon>
        <taxon>Vertebrata</taxon>
        <taxon>Euteleostomi</taxon>
        <taxon>Actinopterygii</taxon>
        <taxon>Neopterygii</taxon>
        <taxon>Teleostei</taxon>
        <taxon>Ostariophysi</taxon>
        <taxon>Cypriniformes</taxon>
        <taxon>Cyprinidae</taxon>
        <taxon>Labeoninae</taxon>
        <taxon>Labeonini</taxon>
        <taxon>Labeo</taxon>
    </lineage>
</organism>
<dbReference type="PANTHER" id="PTHR14759:SF29">
    <property type="entry name" value="MICROTUBULE-ASSOCIATED PROTEIN 6"/>
    <property type="match status" value="1"/>
</dbReference>
<keyword evidence="5" id="KW-0493">Microtubule</keyword>
<evidence type="ECO:0000313" key="9">
    <source>
        <dbReference type="Proteomes" id="UP000830375"/>
    </source>
</evidence>
<keyword evidence="3" id="KW-0813">Transport</keyword>
<reference evidence="8 9" key="1">
    <citation type="submission" date="2022-01" db="EMBL/GenBank/DDBJ databases">
        <title>A high-quality chromosome-level genome assembly of rohu carp, Labeo rohita.</title>
        <authorList>
            <person name="Arick M.A. II"/>
            <person name="Hsu C.-Y."/>
            <person name="Magbanua Z."/>
            <person name="Pechanova O."/>
            <person name="Grover C."/>
            <person name="Miller E."/>
            <person name="Thrash A."/>
            <person name="Ezzel L."/>
            <person name="Alam S."/>
            <person name="Benzie J."/>
            <person name="Hamilton M."/>
            <person name="Karsi A."/>
            <person name="Lawrence M.L."/>
            <person name="Peterson D.G."/>
        </authorList>
    </citation>
    <scope>NUCLEOTIDE SEQUENCE [LARGE SCALE GENOMIC DNA]</scope>
    <source>
        <strain evidence="9">BAU-BD-2019</strain>
        <tissue evidence="8">Blood</tissue>
    </source>
</reference>
<feature type="region of interest" description="Disordered" evidence="7">
    <location>
        <begin position="91"/>
        <end position="112"/>
    </location>
</feature>
<comment type="subcellular location">
    <subcellularLocation>
        <location evidence="1">Cytoplasm</location>
        <location evidence="1">Cytoskeleton</location>
    </subcellularLocation>
</comment>
<dbReference type="PANTHER" id="PTHR14759">
    <property type="entry name" value="STOP PROTEIN"/>
    <property type="match status" value="1"/>
</dbReference>
<evidence type="ECO:0000256" key="5">
    <source>
        <dbReference type="ARBA" id="ARBA00022701"/>
    </source>
</evidence>
<comment type="caution">
    <text evidence="8">The sequence shown here is derived from an EMBL/GenBank/DDBJ whole genome shotgun (WGS) entry which is preliminary data.</text>
</comment>
<evidence type="ECO:0000256" key="7">
    <source>
        <dbReference type="SAM" id="MobiDB-lite"/>
    </source>
</evidence>